<reference evidence="3 4" key="1">
    <citation type="submission" date="2012-04" db="EMBL/GenBank/DDBJ databases">
        <title>The Genome Sequence of Bacillus cereus VD154.</title>
        <authorList>
            <consortium name="The Broad Institute Genome Sequencing Platform"/>
            <consortium name="The Broad Institute Genome Sequencing Center for Infectious Disease"/>
            <person name="Feldgarden M."/>
            <person name="Van der Auwera G.A."/>
            <person name="Mahillon J."/>
            <person name="Duprez V."/>
            <person name="Timmery S."/>
            <person name="Mattelet C."/>
            <person name="Dierick K."/>
            <person name="Sun M."/>
            <person name="Yu Z."/>
            <person name="Zhu L."/>
            <person name="Hu X."/>
            <person name="Shank E.B."/>
            <person name="Swiecicka I."/>
            <person name="Hansen B.M."/>
            <person name="Andrup L."/>
            <person name="Young S.K."/>
            <person name="Zeng Q."/>
            <person name="Gargeya S."/>
            <person name="Fitzgerald M."/>
            <person name="Haas B."/>
            <person name="Abouelleil A."/>
            <person name="Alvarado L."/>
            <person name="Arachchi H.M."/>
            <person name="Berlin A."/>
            <person name="Chapman S.B."/>
            <person name="Goldberg J."/>
            <person name="Griggs A."/>
            <person name="Gujja S."/>
            <person name="Hansen M."/>
            <person name="Howarth C."/>
            <person name="Imamovic A."/>
            <person name="Larimer J."/>
            <person name="McCowen C."/>
            <person name="Montmayeur A."/>
            <person name="Murphy C."/>
            <person name="Neiman D."/>
            <person name="Pearson M."/>
            <person name="Priest M."/>
            <person name="Roberts A."/>
            <person name="Saif S."/>
            <person name="Shea T."/>
            <person name="Sisk P."/>
            <person name="Sykes S."/>
            <person name="Wortman J."/>
            <person name="Nusbaum C."/>
            <person name="Birren B."/>
        </authorList>
    </citation>
    <scope>NUCLEOTIDE SEQUENCE [LARGE SCALE GENOMIC DNA]</scope>
    <source>
        <strain evidence="3 4">VD154</strain>
    </source>
</reference>
<proteinExistence type="predicted"/>
<accession>A0A9W5KT81</accession>
<organism evidence="3 4">
    <name type="scientific">Bacillus cereus VD154</name>
    <dbReference type="NCBI Taxonomy" id="1053238"/>
    <lineage>
        <taxon>Bacteria</taxon>
        <taxon>Bacillati</taxon>
        <taxon>Bacillota</taxon>
        <taxon>Bacilli</taxon>
        <taxon>Bacillales</taxon>
        <taxon>Bacillaceae</taxon>
        <taxon>Bacillus</taxon>
        <taxon>Bacillus cereus group</taxon>
    </lineage>
</organism>
<protein>
    <recommendedName>
        <fullName evidence="5">Zinc-finger domain-containing protein</fullName>
    </recommendedName>
</protein>
<evidence type="ECO:0000313" key="3">
    <source>
        <dbReference type="EMBL" id="EJR69197.1"/>
    </source>
</evidence>
<gene>
    <name evidence="3" type="ORF">IK5_04692</name>
</gene>
<comment type="caution">
    <text evidence="3">The sequence shown here is derived from an EMBL/GenBank/DDBJ whole genome shotgun (WGS) entry which is preliminary data.</text>
</comment>
<evidence type="ECO:0000313" key="4">
    <source>
        <dbReference type="Proteomes" id="UP000006967"/>
    </source>
</evidence>
<evidence type="ECO:0000256" key="1">
    <source>
        <dbReference type="SAM" id="Coils"/>
    </source>
</evidence>
<dbReference type="Proteomes" id="UP000006967">
    <property type="component" value="Unassembled WGS sequence"/>
</dbReference>
<dbReference type="AlphaFoldDB" id="A0A9W5KT81"/>
<dbReference type="InterPro" id="IPR019718">
    <property type="entry name" value="DUF2602"/>
</dbReference>
<feature type="compositionally biased region" description="Basic residues" evidence="2">
    <location>
        <begin position="79"/>
        <end position="90"/>
    </location>
</feature>
<evidence type="ECO:0008006" key="5">
    <source>
        <dbReference type="Google" id="ProtNLM"/>
    </source>
</evidence>
<name>A0A9W5KT81_BACCE</name>
<feature type="region of interest" description="Disordered" evidence="2">
    <location>
        <begin position="71"/>
        <end position="113"/>
    </location>
</feature>
<dbReference type="EMBL" id="AHFG01000055">
    <property type="protein sequence ID" value="EJR69197.1"/>
    <property type="molecule type" value="Genomic_DNA"/>
</dbReference>
<keyword evidence="1" id="KW-0175">Coiled coil</keyword>
<dbReference type="Pfam" id="PF10782">
    <property type="entry name" value="zf-C2HCIx2C"/>
    <property type="match status" value="1"/>
</dbReference>
<evidence type="ECO:0000256" key="2">
    <source>
        <dbReference type="SAM" id="MobiDB-lite"/>
    </source>
</evidence>
<dbReference type="RefSeq" id="WP_000817514.1">
    <property type="nucleotide sequence ID" value="NZ_JH791882.1"/>
</dbReference>
<sequence>MKRDKKSIRIHILNLQDQHCAGCKKVPTYGKSGNHKISWCMDNCEIGKQLKKFGDTLLEGRNEKMVAQMAEEKKEGVKKSSKGSRVKKNTKPLAEDTKVVKKKTEHSEGVSNGVPQTELQAALEKLKQQLQEREEAYTILLNEFNQLSEKKWEIEAELRKAQIRIGAAEETVGMERKHRLELQARAQALGIALKAIL</sequence>
<feature type="coiled-coil region" evidence="1">
    <location>
        <begin position="116"/>
        <end position="164"/>
    </location>
</feature>